<feature type="compositionally biased region" description="Basic and acidic residues" evidence="1">
    <location>
        <begin position="45"/>
        <end position="70"/>
    </location>
</feature>
<dbReference type="Proteomes" id="UP000291778">
    <property type="component" value="Unassembled WGS sequence"/>
</dbReference>
<proteinExistence type="predicted"/>
<dbReference type="EMBL" id="SERV01000167">
    <property type="protein sequence ID" value="RYL70894.1"/>
    <property type="molecule type" value="Genomic_DNA"/>
</dbReference>
<feature type="non-terminal residue" evidence="2">
    <location>
        <position position="79"/>
    </location>
</feature>
<dbReference type="AlphaFoldDB" id="A0A4Q4HQM7"/>
<accession>A0A4Q4HQM7</accession>
<gene>
    <name evidence="2" type="ORF">EWK56_27675</name>
</gene>
<sequence length="79" mass="9048">KDETLEYKRQLAALGDKVTYQERLNALAQQADKFAQQQRAKRAAIDAKSRGLTDRQAEREATEQRLKEQYGDNPLALNN</sequence>
<evidence type="ECO:0000256" key="1">
    <source>
        <dbReference type="SAM" id="MobiDB-lite"/>
    </source>
</evidence>
<organism evidence="2 3">
    <name type="scientific">Escherichia coli</name>
    <dbReference type="NCBI Taxonomy" id="562"/>
    <lineage>
        <taxon>Bacteria</taxon>
        <taxon>Pseudomonadati</taxon>
        <taxon>Pseudomonadota</taxon>
        <taxon>Gammaproteobacteria</taxon>
        <taxon>Enterobacterales</taxon>
        <taxon>Enterobacteriaceae</taxon>
        <taxon>Escherichia</taxon>
    </lineage>
</organism>
<comment type="caution">
    <text evidence="2">The sequence shown here is derived from an EMBL/GenBank/DDBJ whole genome shotgun (WGS) entry which is preliminary data.</text>
</comment>
<protein>
    <submittedName>
        <fullName evidence="2">Phage tail tape measure protein</fullName>
    </submittedName>
</protein>
<evidence type="ECO:0000313" key="3">
    <source>
        <dbReference type="Proteomes" id="UP000291778"/>
    </source>
</evidence>
<reference evidence="2 3" key="1">
    <citation type="submission" date="2019-02" db="EMBL/GenBank/DDBJ databases">
        <authorList>
            <person name="Slukin P."/>
            <person name="Fursova N."/>
            <person name="Ermolenko Z."/>
            <person name="Mayskaya N."/>
            <person name="Kislichkina A."/>
            <person name="Mukhina T."/>
            <person name="Sizova A."/>
            <person name="Bogun A."/>
        </authorList>
    </citation>
    <scope>NUCLEOTIDE SEQUENCE [LARGE SCALE GENOMIC DNA]</scope>
    <source>
        <strain evidence="3">SCPM-O-B-8431(U15)</strain>
    </source>
</reference>
<name>A0A4Q4HQM7_ECOLX</name>
<feature type="region of interest" description="Disordered" evidence="1">
    <location>
        <begin position="45"/>
        <end position="79"/>
    </location>
</feature>
<feature type="non-terminal residue" evidence="2">
    <location>
        <position position="1"/>
    </location>
</feature>
<evidence type="ECO:0000313" key="2">
    <source>
        <dbReference type="EMBL" id="RYL70894.1"/>
    </source>
</evidence>